<feature type="compositionally biased region" description="Basic and acidic residues" evidence="1">
    <location>
        <begin position="170"/>
        <end position="181"/>
    </location>
</feature>
<name>A0ABS4MBE4_9LACO</name>
<sequence length="192" mass="21416">MSLLDAFNTLKQSGFDAKKDKDYNPYKEIPDGEYLVSLDGVTHNAKNDRDFLMISFMVVQGEYEGQKESVFPSLATKKANGDPMPNSVIARGIAEIQLIGEAVGAPIPDSCFAHDNETDAYEAIVPVLSQAKNKVLKLTKKTTPNKRNPDYPYKNYEFEKAEQPRALDIEGENDPFKDSKNNVEVNGSDFPF</sequence>
<evidence type="ECO:0008006" key="4">
    <source>
        <dbReference type="Google" id="ProtNLM"/>
    </source>
</evidence>
<dbReference type="Proteomes" id="UP001519292">
    <property type="component" value="Unassembled WGS sequence"/>
</dbReference>
<feature type="region of interest" description="Disordered" evidence="1">
    <location>
        <begin position="170"/>
        <end position="192"/>
    </location>
</feature>
<evidence type="ECO:0000256" key="1">
    <source>
        <dbReference type="SAM" id="MobiDB-lite"/>
    </source>
</evidence>
<organism evidence="2 3">
    <name type="scientific">Lactobacillus colini</name>
    <dbReference type="NCBI Taxonomy" id="1819254"/>
    <lineage>
        <taxon>Bacteria</taxon>
        <taxon>Bacillati</taxon>
        <taxon>Bacillota</taxon>
        <taxon>Bacilli</taxon>
        <taxon>Lactobacillales</taxon>
        <taxon>Lactobacillaceae</taxon>
        <taxon>Lactobacillus</taxon>
    </lineage>
</organism>
<keyword evidence="3" id="KW-1185">Reference proteome</keyword>
<protein>
    <recommendedName>
        <fullName evidence="4">Single-stranded DNA-binding protein</fullName>
    </recommendedName>
</protein>
<dbReference type="EMBL" id="JAGGLU010000001">
    <property type="protein sequence ID" value="MBP2056984.1"/>
    <property type="molecule type" value="Genomic_DNA"/>
</dbReference>
<proteinExistence type="predicted"/>
<evidence type="ECO:0000313" key="2">
    <source>
        <dbReference type="EMBL" id="MBP2056984.1"/>
    </source>
</evidence>
<gene>
    <name evidence="2" type="ORF">J2Z60_000146</name>
</gene>
<evidence type="ECO:0000313" key="3">
    <source>
        <dbReference type="Proteomes" id="UP001519292"/>
    </source>
</evidence>
<reference evidence="2 3" key="1">
    <citation type="submission" date="2021-03" db="EMBL/GenBank/DDBJ databases">
        <title>Genomic Encyclopedia of Type Strains, Phase IV (KMG-IV): sequencing the most valuable type-strain genomes for metagenomic binning, comparative biology and taxonomic classification.</title>
        <authorList>
            <person name="Goeker M."/>
        </authorList>
    </citation>
    <scope>NUCLEOTIDE SEQUENCE [LARGE SCALE GENOMIC DNA]</scope>
    <source>
        <strain evidence="2 3">DSM 101872</strain>
    </source>
</reference>
<accession>A0ABS4MBE4</accession>
<dbReference type="RefSeq" id="WP_209685369.1">
    <property type="nucleotide sequence ID" value="NZ_JAGGLU010000001.1"/>
</dbReference>
<comment type="caution">
    <text evidence="2">The sequence shown here is derived from an EMBL/GenBank/DDBJ whole genome shotgun (WGS) entry which is preliminary data.</text>
</comment>